<evidence type="ECO:0000256" key="7">
    <source>
        <dbReference type="RuleBase" id="RU003879"/>
    </source>
</evidence>
<dbReference type="GO" id="GO:0022857">
    <property type="term" value="F:transmembrane transporter activity"/>
    <property type="evidence" value="ECO:0007669"/>
    <property type="project" value="InterPro"/>
</dbReference>
<feature type="transmembrane region" description="Helical" evidence="8">
    <location>
        <begin position="20"/>
        <end position="38"/>
    </location>
</feature>
<proteinExistence type="inferred from homology"/>
<reference evidence="9 10" key="1">
    <citation type="submission" date="2018-05" db="EMBL/GenBank/DDBJ databases">
        <title>A metagenomic window into the 2 km-deep terrestrial subsurface aquifer revealed taxonomically and functionally diverse microbial community comprising novel uncultured bacterial lineages.</title>
        <authorList>
            <person name="Kadnikov V.V."/>
            <person name="Mardanov A.V."/>
            <person name="Beletsky A.V."/>
            <person name="Banks D."/>
            <person name="Pimenov N.V."/>
            <person name="Frank Y.A."/>
            <person name="Karnachuk O.V."/>
            <person name="Ravin N.V."/>
        </authorList>
    </citation>
    <scope>NUCLEOTIDE SEQUENCE [LARGE SCALE GENOMIC DNA]</scope>
    <source>
        <strain evidence="9">BY5</strain>
    </source>
</reference>
<evidence type="ECO:0000313" key="10">
    <source>
        <dbReference type="Proteomes" id="UP000252355"/>
    </source>
</evidence>
<dbReference type="PANTHER" id="PTHR30558">
    <property type="entry name" value="EXBD MEMBRANE COMPONENT OF PMF-DRIVEN MACROMOLECULE IMPORT SYSTEM"/>
    <property type="match status" value="1"/>
</dbReference>
<accession>A0A367ZQR6</accession>
<evidence type="ECO:0000256" key="5">
    <source>
        <dbReference type="ARBA" id="ARBA00022989"/>
    </source>
</evidence>
<evidence type="ECO:0000256" key="3">
    <source>
        <dbReference type="ARBA" id="ARBA00022475"/>
    </source>
</evidence>
<keyword evidence="4 7" id="KW-0812">Transmembrane</keyword>
<comment type="caution">
    <text evidence="9">The sequence shown here is derived from an EMBL/GenBank/DDBJ whole genome shotgun (WGS) entry which is preliminary data.</text>
</comment>
<keyword evidence="7" id="KW-0813">Transport</keyword>
<evidence type="ECO:0000256" key="4">
    <source>
        <dbReference type="ARBA" id="ARBA00022692"/>
    </source>
</evidence>
<evidence type="ECO:0000256" key="1">
    <source>
        <dbReference type="ARBA" id="ARBA00004162"/>
    </source>
</evidence>
<evidence type="ECO:0000313" key="9">
    <source>
        <dbReference type="EMBL" id="RCK80468.1"/>
    </source>
</evidence>
<comment type="subcellular location">
    <subcellularLocation>
        <location evidence="1">Cell membrane</location>
        <topology evidence="1">Single-pass membrane protein</topology>
    </subcellularLocation>
    <subcellularLocation>
        <location evidence="7">Cell membrane</location>
        <topology evidence="7">Single-pass type II membrane protein</topology>
    </subcellularLocation>
</comment>
<evidence type="ECO:0000256" key="6">
    <source>
        <dbReference type="ARBA" id="ARBA00023136"/>
    </source>
</evidence>
<protein>
    <submittedName>
        <fullName evidence="9">Biopolymer transport protein ExbD/TolR</fullName>
    </submittedName>
</protein>
<name>A0A367ZQR6_9BACT</name>
<sequence length="135" mass="14916">MKKLLPERRRERPQIIVTNLIDVILLLVFFFMVTSSFARDTRRLPIDVPRASSGAVIEGETLTFQVNKTGGITLRGEALDLDQVGLRVKEYLAEDPNRGILVEADQGAEYGHVVRVLDAIRTAGGTAIGLSTRIQ</sequence>
<organism evidence="9 10">
    <name type="scientific">Candidatus Ozemobacter sibiricus</name>
    <dbReference type="NCBI Taxonomy" id="2268124"/>
    <lineage>
        <taxon>Bacteria</taxon>
        <taxon>Candidatus Ozemobacteria</taxon>
        <taxon>Candidatus Ozemobacterales</taxon>
        <taxon>Candidatus Ozemobacteraceae</taxon>
        <taxon>Candidatus Ozemobacter</taxon>
    </lineage>
</organism>
<keyword evidence="7" id="KW-0653">Protein transport</keyword>
<dbReference type="Pfam" id="PF02472">
    <property type="entry name" value="ExbD"/>
    <property type="match status" value="1"/>
</dbReference>
<keyword evidence="5 8" id="KW-1133">Transmembrane helix</keyword>
<keyword evidence="3" id="KW-1003">Cell membrane</keyword>
<evidence type="ECO:0000256" key="2">
    <source>
        <dbReference type="ARBA" id="ARBA00005811"/>
    </source>
</evidence>
<dbReference type="AlphaFoldDB" id="A0A367ZQR6"/>
<evidence type="ECO:0000256" key="8">
    <source>
        <dbReference type="SAM" id="Phobius"/>
    </source>
</evidence>
<dbReference type="GO" id="GO:0015031">
    <property type="term" value="P:protein transport"/>
    <property type="evidence" value="ECO:0007669"/>
    <property type="project" value="UniProtKB-KW"/>
</dbReference>
<gene>
    <name evidence="9" type="ORF">OZSIB_3214</name>
</gene>
<dbReference type="Gene3D" id="3.30.420.270">
    <property type="match status" value="1"/>
</dbReference>
<comment type="similarity">
    <text evidence="2 7">Belongs to the ExbD/TolR family.</text>
</comment>
<dbReference type="Proteomes" id="UP000252355">
    <property type="component" value="Unassembled WGS sequence"/>
</dbReference>
<keyword evidence="6 8" id="KW-0472">Membrane</keyword>
<dbReference type="EMBL" id="QOQW01000006">
    <property type="protein sequence ID" value="RCK80468.1"/>
    <property type="molecule type" value="Genomic_DNA"/>
</dbReference>
<dbReference type="InterPro" id="IPR003400">
    <property type="entry name" value="ExbD"/>
</dbReference>
<dbReference type="PANTHER" id="PTHR30558:SF3">
    <property type="entry name" value="BIOPOLYMER TRANSPORT PROTEIN EXBD-RELATED"/>
    <property type="match status" value="1"/>
</dbReference>
<dbReference type="GO" id="GO:0005886">
    <property type="term" value="C:plasma membrane"/>
    <property type="evidence" value="ECO:0007669"/>
    <property type="project" value="UniProtKB-SubCell"/>
</dbReference>